<organism evidence="9 10">
    <name type="scientific">Clostridium bovifaecis</name>
    <dbReference type="NCBI Taxonomy" id="2184719"/>
    <lineage>
        <taxon>Bacteria</taxon>
        <taxon>Bacillati</taxon>
        <taxon>Bacillota</taxon>
        <taxon>Clostridia</taxon>
        <taxon>Eubacteriales</taxon>
        <taxon>Clostridiaceae</taxon>
        <taxon>Clostridium</taxon>
    </lineage>
</organism>
<dbReference type="Pfam" id="PF00528">
    <property type="entry name" value="BPD_transp_1"/>
    <property type="match status" value="1"/>
</dbReference>
<dbReference type="PROSITE" id="PS50928">
    <property type="entry name" value="ABC_TM1"/>
    <property type="match status" value="1"/>
</dbReference>
<evidence type="ECO:0000256" key="5">
    <source>
        <dbReference type="ARBA" id="ARBA00022989"/>
    </source>
</evidence>
<dbReference type="CDD" id="cd06261">
    <property type="entry name" value="TM_PBP2"/>
    <property type="match status" value="1"/>
</dbReference>
<keyword evidence="6 7" id="KW-0472">Membrane</keyword>
<sequence>MEKIDRSLFEHVGKNLEEAQAIKRPSMSYLEDAMRRLKKNKPAMISFWVLLVLILMSLIGPIISAKVQGHDYRQQNLANQNQTSVMTNQRSVSVVKNQVFKYDTYKPNLRKTKTVFKGVQFKGTGTLEFKVGNKSEASYQGDKKEYSLAITVDSDDNWKSVVEKLNAESDKMLQQDSDFRGIKFKRSGSNLIVETKGDKWFNKQYWFGTDEFGRDLFTRLWKGGRTSFLIAFVAVIITVFIGIVYGGVAGYLGGTVDTLMMRFVEIIMVVPDLLYIILLLTVMKPGLGPIIIVLAATGWMQTAMIVRGEVLRLKNSEYVIAAEVLGADSKRIIFKHLIPNTMGPIIVNMTMMIPRMIFSEAFLSFIGLGIPAPMASWGSLVNAGASIFTQYPQQLLVPALALSLTMLAFNILGDGLRDALDPKLRT</sequence>
<keyword evidence="5 7" id="KW-1133">Transmembrane helix</keyword>
<dbReference type="PANTHER" id="PTHR43386:SF22">
    <property type="entry name" value="OLIGOPEPTIDE TRANSPORT SYSTEM PERMEASE PROTEIN OPPC"/>
    <property type="match status" value="1"/>
</dbReference>
<dbReference type="EMBL" id="CP046522">
    <property type="protein sequence ID" value="QGU94951.1"/>
    <property type="molecule type" value="Genomic_DNA"/>
</dbReference>
<evidence type="ECO:0000313" key="10">
    <source>
        <dbReference type="Proteomes" id="UP000422764"/>
    </source>
</evidence>
<evidence type="ECO:0000256" key="1">
    <source>
        <dbReference type="ARBA" id="ARBA00004651"/>
    </source>
</evidence>
<keyword evidence="3" id="KW-1003">Cell membrane</keyword>
<dbReference type="GO" id="GO:0005886">
    <property type="term" value="C:plasma membrane"/>
    <property type="evidence" value="ECO:0007669"/>
    <property type="project" value="UniProtKB-SubCell"/>
</dbReference>
<dbReference type="InterPro" id="IPR000515">
    <property type="entry name" value="MetI-like"/>
</dbReference>
<dbReference type="InterPro" id="IPR050366">
    <property type="entry name" value="BP-dependent_transpt_permease"/>
</dbReference>
<evidence type="ECO:0000259" key="8">
    <source>
        <dbReference type="PROSITE" id="PS50928"/>
    </source>
</evidence>
<dbReference type="Proteomes" id="UP000422764">
    <property type="component" value="Chromosome"/>
</dbReference>
<evidence type="ECO:0000313" key="9">
    <source>
        <dbReference type="EMBL" id="QGU94951.1"/>
    </source>
</evidence>
<comment type="subcellular location">
    <subcellularLocation>
        <location evidence="1 7">Cell membrane</location>
        <topology evidence="1 7">Multi-pass membrane protein</topology>
    </subcellularLocation>
</comment>
<feature type="transmembrane region" description="Helical" evidence="7">
    <location>
        <begin position="395"/>
        <end position="413"/>
    </location>
</feature>
<feature type="transmembrane region" description="Helical" evidence="7">
    <location>
        <begin position="228"/>
        <end position="252"/>
    </location>
</feature>
<evidence type="ECO:0000256" key="7">
    <source>
        <dbReference type="RuleBase" id="RU363032"/>
    </source>
</evidence>
<evidence type="ECO:0000256" key="3">
    <source>
        <dbReference type="ARBA" id="ARBA00022475"/>
    </source>
</evidence>
<dbReference type="InterPro" id="IPR035906">
    <property type="entry name" value="MetI-like_sf"/>
</dbReference>
<proteinExistence type="inferred from homology"/>
<feature type="transmembrane region" description="Helical" evidence="7">
    <location>
        <begin position="43"/>
        <end position="63"/>
    </location>
</feature>
<evidence type="ECO:0000256" key="2">
    <source>
        <dbReference type="ARBA" id="ARBA00022448"/>
    </source>
</evidence>
<feature type="transmembrane region" description="Helical" evidence="7">
    <location>
        <begin position="357"/>
        <end position="375"/>
    </location>
</feature>
<comment type="similarity">
    <text evidence="7">Belongs to the binding-protein-dependent transport system permease family.</text>
</comment>
<dbReference type="InterPro" id="IPR025966">
    <property type="entry name" value="OppC_N"/>
</dbReference>
<keyword evidence="2 7" id="KW-0813">Transport</keyword>
<gene>
    <name evidence="9" type="ORF">GOM49_07445</name>
</gene>
<evidence type="ECO:0000256" key="4">
    <source>
        <dbReference type="ARBA" id="ARBA00022692"/>
    </source>
</evidence>
<feature type="domain" description="ABC transmembrane type-1" evidence="8">
    <location>
        <begin position="224"/>
        <end position="413"/>
    </location>
</feature>
<dbReference type="SUPFAM" id="SSF161098">
    <property type="entry name" value="MetI-like"/>
    <property type="match status" value="1"/>
</dbReference>
<name>A0A6I6EXG8_9CLOT</name>
<evidence type="ECO:0000256" key="6">
    <source>
        <dbReference type="ARBA" id="ARBA00023136"/>
    </source>
</evidence>
<dbReference type="Gene3D" id="1.10.3720.10">
    <property type="entry name" value="MetI-like"/>
    <property type="match status" value="1"/>
</dbReference>
<keyword evidence="4 7" id="KW-0812">Transmembrane</keyword>
<dbReference type="GO" id="GO:0055085">
    <property type="term" value="P:transmembrane transport"/>
    <property type="evidence" value="ECO:0007669"/>
    <property type="project" value="InterPro"/>
</dbReference>
<reference evidence="9 10" key="1">
    <citation type="submission" date="2019-12" db="EMBL/GenBank/DDBJ databases">
        <title>Genome sequenceing of Clostridium bovifaecis.</title>
        <authorList>
            <person name="Yao Y."/>
        </authorList>
    </citation>
    <scope>NUCLEOTIDE SEQUENCE [LARGE SCALE GENOMIC DNA]</scope>
    <source>
        <strain evidence="9 10">BXX</strain>
    </source>
</reference>
<dbReference type="Pfam" id="PF12911">
    <property type="entry name" value="OppC_N"/>
    <property type="match status" value="1"/>
</dbReference>
<dbReference type="PANTHER" id="PTHR43386">
    <property type="entry name" value="OLIGOPEPTIDE TRANSPORT SYSTEM PERMEASE PROTEIN APPC"/>
    <property type="match status" value="1"/>
</dbReference>
<accession>A0A6I6EXG8</accession>
<dbReference type="AlphaFoldDB" id="A0A6I6EXG8"/>
<keyword evidence="10" id="KW-1185">Reference proteome</keyword>
<protein>
    <submittedName>
        <fullName evidence="9">ABC transporter permease subunit</fullName>
    </submittedName>
</protein>